<name>Q2HT56_MEDTR</name>
<dbReference type="EMBL" id="AC150777">
    <property type="protein sequence ID" value="ABD32750.1"/>
    <property type="molecule type" value="Genomic_DNA"/>
</dbReference>
<organism evidence="2">
    <name type="scientific">Medicago truncatula</name>
    <name type="common">Barrel medic</name>
    <name type="synonym">Medicago tribuloides</name>
    <dbReference type="NCBI Taxonomy" id="3880"/>
    <lineage>
        <taxon>Eukaryota</taxon>
        <taxon>Viridiplantae</taxon>
        <taxon>Streptophyta</taxon>
        <taxon>Embryophyta</taxon>
        <taxon>Tracheophyta</taxon>
        <taxon>Spermatophyta</taxon>
        <taxon>Magnoliopsida</taxon>
        <taxon>eudicotyledons</taxon>
        <taxon>Gunneridae</taxon>
        <taxon>Pentapetalae</taxon>
        <taxon>rosids</taxon>
        <taxon>fabids</taxon>
        <taxon>Fabales</taxon>
        <taxon>Fabaceae</taxon>
        <taxon>Papilionoideae</taxon>
        <taxon>50 kb inversion clade</taxon>
        <taxon>NPAAA clade</taxon>
        <taxon>Hologalegina</taxon>
        <taxon>IRL clade</taxon>
        <taxon>Trifolieae</taxon>
        <taxon>Medicago</taxon>
    </lineage>
</organism>
<gene>
    <name evidence="2" type="ORF">MtrDRAFT_AC150777g25v1</name>
</gene>
<feature type="compositionally biased region" description="Basic and acidic residues" evidence="1">
    <location>
        <begin position="14"/>
        <end position="44"/>
    </location>
</feature>
<evidence type="ECO:0000256" key="1">
    <source>
        <dbReference type="SAM" id="MobiDB-lite"/>
    </source>
</evidence>
<proteinExistence type="predicted"/>
<sequence>MIFVPKNINSIISENRERGDEREREREREKERENGEIEKRREKG</sequence>
<reference evidence="2" key="1">
    <citation type="submission" date="2004-10" db="EMBL/GenBank/DDBJ databases">
        <title>Medicago truncatula BAC genomic sequence.</title>
        <authorList>
            <person name="Town C.D."/>
            <person name="Tallon L.J."/>
            <person name="Arbogast T."/>
            <person name="Althoff R."/>
            <person name="Hine E."/>
            <person name="Monaghan E."/>
            <person name="Smith S.A."/>
            <person name="Utterback T."/>
            <person name="Feldblyum T."/>
            <person name="Koo H."/>
            <person name="Cheung F."/>
        </authorList>
    </citation>
    <scope>NUCLEOTIDE SEQUENCE</scope>
</reference>
<accession>Q2HT56</accession>
<evidence type="ECO:0000313" key="2">
    <source>
        <dbReference type="EMBL" id="ABD32750.1"/>
    </source>
</evidence>
<dbReference type="AlphaFoldDB" id="Q2HT56"/>
<protein>
    <submittedName>
        <fullName evidence="2">Uncharacterized protein</fullName>
    </submittedName>
</protein>
<reference evidence="2" key="2">
    <citation type="submission" date="2006-02" db="EMBL/GenBank/DDBJ databases">
        <authorList>
            <consortium name="The International Medicago Genome Annotation Group"/>
        </authorList>
    </citation>
    <scope>NUCLEOTIDE SEQUENCE</scope>
</reference>
<feature type="region of interest" description="Disordered" evidence="1">
    <location>
        <begin position="1"/>
        <end position="44"/>
    </location>
</feature>